<dbReference type="InterPro" id="IPR056018">
    <property type="entry name" value="DUF7597"/>
</dbReference>
<dbReference type="Pfam" id="PF24530">
    <property type="entry name" value="DUF7597"/>
    <property type="match status" value="1"/>
</dbReference>
<dbReference type="PANTHER" id="PTHR33075:SF10">
    <property type="entry name" value="DUF4283 DOMAIN-CONTAINING PROTEIN"/>
    <property type="match status" value="1"/>
</dbReference>
<feature type="domain" description="CCHC-type" evidence="4">
    <location>
        <begin position="595"/>
        <end position="610"/>
    </location>
</feature>
<protein>
    <recommendedName>
        <fullName evidence="4">CCHC-type domain-containing protein</fullName>
    </recommendedName>
</protein>
<sequence length="1332" mass="149160">METFTQTEFYQLGNGGDMIFEWDLFALSEFLGRPPPEFFGGQVNDQPGGQLQWVIMADLRGKLTFPMIERIQFSFRENNWADGLARGLQEALARLCGQNAMAIHEERFAHYARHNSLGVPLNLSSHPQLRHHVDHLDFMLRETRMELDNSRAYANHTHIQLAQQAETIKVIAKERRTLCRLNAKKDYTIHCLRAKIASLKETVEAQAEQLRDLEGEGEGEDIQGDGYSYVSNDDDYEEEEDEDLAFHPYEDGHEHLEAGMDNTTDQRSWRVVPHDHLSSMICIGPLYHRMMAPPTRSTNQDAMMQMLQMMIADREAERAERQANIAALQQIAQNNQGHGNHDHPGSKMKNFQNTNPPVFSKKEEPLDADDWLQTMENNLEVAGVEDNEKVMFATHYLAGPARAWWTSARALNAGQMMTWVDFKLKFSKYHVPPGMIKKMRDEFRELKQGRLTVVEYRDRFLTLSRYAPDETHTTEKRKERILNGLHDEMQTVLVNIPFADLEALVDSAIQMEGKLNQANENRKRRMMNQSGPSNTPGHPRPGGHKNNNNNPHHANTNHFNHAPMRAPNNNNSNTAPRTGSNAVPITPKDKSTITCYVCGVVGHYSNECPKRIAKTAANTSGPAQQQRRVANGKKFTPNNPNNRSGHLFHMSVEEAQEAPDVVLGYMVRMGKLIKSNPAIDDIPSVIESGKDKSVVHPTVPLLAPHNSPGDSSMQDASTSASSVHAALFMNLDFSHGINFAKDVKEKFRKEVHPSSTSGHFTMVVAFGRATFKMEEDLVGIALEAVTAMAVFELDPTPWLPWGHELIDGGPTRLPRTYYFASQDPPPHHLDHCIALVDPPPPPAAMALWREQVRDFLVGPLQRNVVRAQPSLFGVGLYQMSSPNSVNALVQHGQYQIQNRMLRFVHVGEAPQNHRAAIGFHRGWLMFLGVHPDYRNDFDIAQAVATFGQYHTWNSNDPVTDRVLVYASFPSPQLVPRDVVFDFADALPADEDQMPPDGNPHPFPGELQPNNNLWVNPQYPEIGWDAVQDLGHEQQGGHGGNFGQQGGWGQMGHGQQEGWGQDDMEQGQEQGVLQEMQESMVINLSDSSSSSVNMMEVQQQHQQDGIQMLHNVLNIGMACTIIGPALPPEMMCAKALGMALPSIFSRLVPKPRFNTSFMFLKKLTGASLSVVHCFKGDKQLMNLDEAAGSQILISIEGTQKGNSYLQPGTCASKNRVKRKKSASSIVQPTERRFTRSCLKTDGYRPAPILAVQPKIKKKVRAKNLLLEMEQEATQQQQEEAQGQEEQQQMPAPPIPLTVMQRVGQSLGIAAEKLSKEQLEAVPEDKKGGEPADD</sequence>
<dbReference type="PROSITE" id="PS50158">
    <property type="entry name" value="ZF_CCHC"/>
    <property type="match status" value="1"/>
</dbReference>
<organism evidence="5 6">
    <name type="scientific">Lolium multiflorum</name>
    <name type="common">Italian ryegrass</name>
    <name type="synonym">Lolium perenne subsp. multiflorum</name>
    <dbReference type="NCBI Taxonomy" id="4521"/>
    <lineage>
        <taxon>Eukaryota</taxon>
        <taxon>Viridiplantae</taxon>
        <taxon>Streptophyta</taxon>
        <taxon>Embryophyta</taxon>
        <taxon>Tracheophyta</taxon>
        <taxon>Spermatophyta</taxon>
        <taxon>Magnoliopsida</taxon>
        <taxon>Liliopsida</taxon>
        <taxon>Poales</taxon>
        <taxon>Poaceae</taxon>
        <taxon>BOP clade</taxon>
        <taxon>Pooideae</taxon>
        <taxon>Poodae</taxon>
        <taxon>Poeae</taxon>
        <taxon>Poeae Chloroplast Group 2 (Poeae type)</taxon>
        <taxon>Loliodinae</taxon>
        <taxon>Loliinae</taxon>
        <taxon>Lolium</taxon>
    </lineage>
</organism>
<keyword evidence="1" id="KW-0479">Metal-binding</keyword>
<feature type="compositionally biased region" description="Low complexity" evidence="3">
    <location>
        <begin position="544"/>
        <end position="563"/>
    </location>
</feature>
<dbReference type="InterPro" id="IPR005162">
    <property type="entry name" value="Retrotrans_gag_dom"/>
</dbReference>
<keyword evidence="2" id="KW-0175">Coiled coil</keyword>
<feature type="region of interest" description="Disordered" evidence="3">
    <location>
        <begin position="1312"/>
        <end position="1332"/>
    </location>
</feature>
<gene>
    <name evidence="5" type="ORF">QYE76_028211</name>
</gene>
<dbReference type="GO" id="GO:0003676">
    <property type="term" value="F:nucleic acid binding"/>
    <property type="evidence" value="ECO:0007669"/>
    <property type="project" value="InterPro"/>
</dbReference>
<feature type="compositionally biased region" description="Polar residues" evidence="3">
    <location>
        <begin position="567"/>
        <end position="583"/>
    </location>
</feature>
<dbReference type="PANTHER" id="PTHR33075">
    <property type="entry name" value="OS02G0499800 PROTEIN"/>
    <property type="match status" value="1"/>
</dbReference>
<keyword evidence="1" id="KW-0862">Zinc</keyword>
<evidence type="ECO:0000256" key="2">
    <source>
        <dbReference type="SAM" id="Coils"/>
    </source>
</evidence>
<reference evidence="5" key="1">
    <citation type="submission" date="2023-07" db="EMBL/GenBank/DDBJ databases">
        <title>A chromosome-level genome assembly of Lolium multiflorum.</title>
        <authorList>
            <person name="Chen Y."/>
            <person name="Copetti D."/>
            <person name="Kolliker R."/>
            <person name="Studer B."/>
        </authorList>
    </citation>
    <scope>NUCLEOTIDE SEQUENCE</scope>
    <source>
        <strain evidence="5">02402/16</strain>
        <tissue evidence="5">Leaf</tissue>
    </source>
</reference>
<dbReference type="SMART" id="SM00343">
    <property type="entry name" value="ZnF_C2HC"/>
    <property type="match status" value="1"/>
</dbReference>
<feature type="compositionally biased region" description="Polar residues" evidence="3">
    <location>
        <begin position="616"/>
        <end position="628"/>
    </location>
</feature>
<dbReference type="SUPFAM" id="SSF57756">
    <property type="entry name" value="Retrovirus zinc finger-like domains"/>
    <property type="match status" value="1"/>
</dbReference>
<evidence type="ECO:0000259" key="4">
    <source>
        <dbReference type="PROSITE" id="PS50158"/>
    </source>
</evidence>
<dbReference type="GO" id="GO:0008270">
    <property type="term" value="F:zinc ion binding"/>
    <property type="evidence" value="ECO:0007669"/>
    <property type="project" value="UniProtKB-KW"/>
</dbReference>
<proteinExistence type="predicted"/>
<dbReference type="Pfam" id="PF00098">
    <property type="entry name" value="zf-CCHC"/>
    <property type="match status" value="1"/>
</dbReference>
<evidence type="ECO:0000313" key="5">
    <source>
        <dbReference type="EMBL" id="KAK1604538.1"/>
    </source>
</evidence>
<feature type="compositionally biased region" description="Low complexity" evidence="3">
    <location>
        <begin position="1270"/>
        <end position="1288"/>
    </location>
</feature>
<name>A0AAD8QKM3_LOLMU</name>
<evidence type="ECO:0000313" key="6">
    <source>
        <dbReference type="Proteomes" id="UP001231189"/>
    </source>
</evidence>
<dbReference type="Proteomes" id="UP001231189">
    <property type="component" value="Unassembled WGS sequence"/>
</dbReference>
<evidence type="ECO:0000256" key="1">
    <source>
        <dbReference type="PROSITE-ProRule" id="PRU00047"/>
    </source>
</evidence>
<keyword evidence="1" id="KW-0863">Zinc-finger</keyword>
<dbReference type="Gene3D" id="4.10.60.10">
    <property type="entry name" value="Zinc finger, CCHC-type"/>
    <property type="match status" value="1"/>
</dbReference>
<dbReference type="InterPro" id="IPR001878">
    <property type="entry name" value="Znf_CCHC"/>
</dbReference>
<dbReference type="Pfam" id="PF03732">
    <property type="entry name" value="Retrotrans_gag"/>
    <property type="match status" value="1"/>
</dbReference>
<dbReference type="InterPro" id="IPR036875">
    <property type="entry name" value="Znf_CCHC_sf"/>
</dbReference>
<accession>A0AAD8QKM3</accession>
<feature type="region of interest" description="Disordered" evidence="3">
    <location>
        <begin position="616"/>
        <end position="644"/>
    </location>
</feature>
<feature type="region of interest" description="Disordered" evidence="3">
    <location>
        <begin position="335"/>
        <end position="363"/>
    </location>
</feature>
<feature type="region of interest" description="Disordered" evidence="3">
    <location>
        <begin position="1269"/>
        <end position="1291"/>
    </location>
</feature>
<comment type="caution">
    <text evidence="5">The sequence shown here is derived from an EMBL/GenBank/DDBJ whole genome shotgun (WGS) entry which is preliminary data.</text>
</comment>
<evidence type="ECO:0000256" key="3">
    <source>
        <dbReference type="SAM" id="MobiDB-lite"/>
    </source>
</evidence>
<keyword evidence="6" id="KW-1185">Reference proteome</keyword>
<feature type="region of interest" description="Disordered" evidence="3">
    <location>
        <begin position="517"/>
        <end position="586"/>
    </location>
</feature>
<feature type="coiled-coil region" evidence="2">
    <location>
        <begin position="189"/>
        <end position="216"/>
    </location>
</feature>
<dbReference type="EMBL" id="JAUUTY010000007">
    <property type="protein sequence ID" value="KAK1604538.1"/>
    <property type="molecule type" value="Genomic_DNA"/>
</dbReference>